<proteinExistence type="predicted"/>
<dbReference type="STRING" id="51028.A0A0N4VH52"/>
<reference evidence="6" key="1">
    <citation type="submission" date="2017-02" db="UniProtKB">
        <authorList>
            <consortium name="WormBaseParasite"/>
        </authorList>
    </citation>
    <scope>IDENTIFICATION</scope>
</reference>
<dbReference type="Proteomes" id="UP000274131">
    <property type="component" value="Unassembled WGS sequence"/>
</dbReference>
<sequence>MSDPLGRPIAFNSQNRKDQDVVKRLESMLYLIRVSEDDIADLSECALNALPSEFYNLCRIFRKEIINISKNRLSSLKIKDSESDLTKLNGILKHLNASSNLLKEFPCGLLAVQSLVTLNLSNNRITRLPEAICELIQLEELNLGENQINELPASISSLILLRKLDVSSNRIRHLPKTLSSLANLEVLGIDEKEMEFPPAGVCVLGLGAIQTFLREHLSLVKESLAVDGFEKDIPPCELTTEKTRETNRIDDQSAQKNQIFTSDREESERSAEQRKAMVQDQENLDALVQGAFSKRADDMKSVLEDISEMERRTSLIIENSLKSYVPHKNFEGAEPLRIEEVLKKRRIELEKEQKEWIKLIEEENKTLAQVVYFEADQRRKQSMDAIAKQQDLDFEEDAVITK</sequence>
<dbReference type="Gene3D" id="3.80.10.10">
    <property type="entry name" value="Ribonuclease Inhibitor"/>
    <property type="match status" value="1"/>
</dbReference>
<dbReference type="PROSITE" id="PS51450">
    <property type="entry name" value="LRR"/>
    <property type="match status" value="3"/>
</dbReference>
<dbReference type="InterPro" id="IPR003591">
    <property type="entry name" value="Leu-rich_rpt_typical-subtyp"/>
</dbReference>
<dbReference type="PANTHER" id="PTHR48051:SF1">
    <property type="entry name" value="RAS SUPPRESSOR PROTEIN 1"/>
    <property type="match status" value="1"/>
</dbReference>
<dbReference type="InterPro" id="IPR050216">
    <property type="entry name" value="LRR_domain-containing"/>
</dbReference>
<name>A0A0N4VH52_ENTVE</name>
<dbReference type="WBParaSite" id="EVEC_0001015301-mRNA-1">
    <property type="protein sequence ID" value="EVEC_0001015301-mRNA-1"/>
    <property type="gene ID" value="EVEC_0001015301"/>
</dbReference>
<dbReference type="InterPro" id="IPR032675">
    <property type="entry name" value="LRR_dom_sf"/>
</dbReference>
<dbReference type="OrthoDB" id="1053178at2759"/>
<keyword evidence="1" id="KW-0433">Leucine-rich repeat</keyword>
<dbReference type="EMBL" id="UXUI01010096">
    <property type="protein sequence ID" value="VDD94747.1"/>
    <property type="molecule type" value="Genomic_DNA"/>
</dbReference>
<dbReference type="InterPro" id="IPR001611">
    <property type="entry name" value="Leu-rich_rpt"/>
</dbReference>
<feature type="region of interest" description="Disordered" evidence="3">
    <location>
        <begin position="251"/>
        <end position="278"/>
    </location>
</feature>
<dbReference type="SUPFAM" id="SSF52058">
    <property type="entry name" value="L domain-like"/>
    <property type="match status" value="1"/>
</dbReference>
<evidence type="ECO:0000256" key="3">
    <source>
        <dbReference type="SAM" id="MobiDB-lite"/>
    </source>
</evidence>
<gene>
    <name evidence="4" type="ORF">EVEC_LOCUS9498</name>
</gene>
<dbReference type="AlphaFoldDB" id="A0A0N4VH52"/>
<evidence type="ECO:0000313" key="5">
    <source>
        <dbReference type="Proteomes" id="UP000274131"/>
    </source>
</evidence>
<keyword evidence="2" id="KW-0677">Repeat</keyword>
<dbReference type="Pfam" id="PF13855">
    <property type="entry name" value="LRR_8"/>
    <property type="match status" value="1"/>
</dbReference>
<dbReference type="SMART" id="SM00364">
    <property type="entry name" value="LRR_BAC"/>
    <property type="match status" value="4"/>
</dbReference>
<dbReference type="PANTHER" id="PTHR48051">
    <property type="match status" value="1"/>
</dbReference>
<keyword evidence="5" id="KW-1185">Reference proteome</keyword>
<dbReference type="GO" id="GO:0005737">
    <property type="term" value="C:cytoplasm"/>
    <property type="evidence" value="ECO:0007669"/>
    <property type="project" value="TreeGrafter"/>
</dbReference>
<organism evidence="6">
    <name type="scientific">Enterobius vermicularis</name>
    <name type="common">Human pinworm</name>
    <dbReference type="NCBI Taxonomy" id="51028"/>
    <lineage>
        <taxon>Eukaryota</taxon>
        <taxon>Metazoa</taxon>
        <taxon>Ecdysozoa</taxon>
        <taxon>Nematoda</taxon>
        <taxon>Chromadorea</taxon>
        <taxon>Rhabditida</taxon>
        <taxon>Spirurina</taxon>
        <taxon>Oxyuridomorpha</taxon>
        <taxon>Oxyuroidea</taxon>
        <taxon>Oxyuridae</taxon>
        <taxon>Enterobius</taxon>
    </lineage>
</organism>
<evidence type="ECO:0000256" key="1">
    <source>
        <dbReference type="ARBA" id="ARBA00022614"/>
    </source>
</evidence>
<dbReference type="SMART" id="SM00369">
    <property type="entry name" value="LRR_TYP"/>
    <property type="match status" value="3"/>
</dbReference>
<evidence type="ECO:0000256" key="2">
    <source>
        <dbReference type="ARBA" id="ARBA00022737"/>
    </source>
</evidence>
<evidence type="ECO:0000313" key="4">
    <source>
        <dbReference type="EMBL" id="VDD94747.1"/>
    </source>
</evidence>
<accession>A0A0N4VH52</accession>
<feature type="compositionally biased region" description="Basic and acidic residues" evidence="3">
    <location>
        <begin position="262"/>
        <end position="277"/>
    </location>
</feature>
<reference evidence="4 5" key="2">
    <citation type="submission" date="2018-10" db="EMBL/GenBank/DDBJ databases">
        <authorList>
            <consortium name="Pathogen Informatics"/>
        </authorList>
    </citation>
    <scope>NUCLEOTIDE SEQUENCE [LARGE SCALE GENOMIC DNA]</scope>
</reference>
<evidence type="ECO:0000313" key="6">
    <source>
        <dbReference type="WBParaSite" id="EVEC_0001015301-mRNA-1"/>
    </source>
</evidence>
<protein>
    <submittedName>
        <fullName evidence="6">E3 ubiquitin-protein ligase LRSAM1</fullName>
    </submittedName>
</protein>